<evidence type="ECO:0000313" key="4">
    <source>
        <dbReference type="Proteomes" id="UP000194474"/>
    </source>
</evidence>
<name>A0A1Y6EB00_9HYPH</name>
<accession>A0A1Y6EB00</accession>
<dbReference type="Proteomes" id="UP000194474">
    <property type="component" value="Unassembled WGS sequence"/>
</dbReference>
<dbReference type="HAMAP" id="MF_00758">
    <property type="entry name" value="UPF0301"/>
    <property type="match status" value="1"/>
</dbReference>
<dbReference type="Pfam" id="PF02622">
    <property type="entry name" value="DUF179"/>
    <property type="match status" value="1"/>
</dbReference>
<dbReference type="Gene3D" id="3.40.1740.10">
    <property type="entry name" value="VC0467-like"/>
    <property type="match status" value="1"/>
</dbReference>
<evidence type="ECO:0000313" key="3">
    <source>
        <dbReference type="EMBL" id="SMQ59696.1"/>
    </source>
</evidence>
<evidence type="ECO:0000256" key="1">
    <source>
        <dbReference type="ARBA" id="ARBA00009600"/>
    </source>
</evidence>
<gene>
    <name evidence="3" type="ORF">SAMN06295905_0269</name>
</gene>
<dbReference type="SUPFAM" id="SSF143456">
    <property type="entry name" value="VC0467-like"/>
    <property type="match status" value="1"/>
</dbReference>
<evidence type="ECO:0000256" key="2">
    <source>
        <dbReference type="HAMAP-Rule" id="MF_00758"/>
    </source>
</evidence>
<dbReference type="GO" id="GO:0005829">
    <property type="term" value="C:cytosol"/>
    <property type="evidence" value="ECO:0007669"/>
    <property type="project" value="TreeGrafter"/>
</dbReference>
<dbReference type="PANTHER" id="PTHR30327">
    <property type="entry name" value="UNCHARACTERIZED PROTEIN YQGE"/>
    <property type="match status" value="1"/>
</dbReference>
<organism evidence="3 4">
    <name type="scientific">Devosia lucknowensis</name>
    <dbReference type="NCBI Taxonomy" id="1096929"/>
    <lineage>
        <taxon>Bacteria</taxon>
        <taxon>Pseudomonadati</taxon>
        <taxon>Pseudomonadota</taxon>
        <taxon>Alphaproteobacteria</taxon>
        <taxon>Hyphomicrobiales</taxon>
        <taxon>Devosiaceae</taxon>
        <taxon>Devosia</taxon>
    </lineage>
</organism>
<dbReference type="InterPro" id="IPR003774">
    <property type="entry name" value="AlgH-like"/>
</dbReference>
<sequence length="229" mass="24603">MALAQQKMNGQIAPLQAFVMASSRHALGMAASGPYNPHMNTLEGQFLVAMPDMEDERFAESVILVVGHGPEGAMGLVVNHELANLRFSDILDELDLGDPDAVIRLPDSIRDRAVMRGGPVEKGRGFVLHSGDYHSGNTYQVTDDIGLTATLDVLKAMAFGPAPRAALFALGCCGWSPGQLEEEIGANGWLTIPFDRGLLFDVPVEHRYDRALASLHITRATLSTEAGHG</sequence>
<dbReference type="NCBIfam" id="NF001268">
    <property type="entry name" value="PRK00228.1-4"/>
    <property type="match status" value="1"/>
</dbReference>
<protein>
    <recommendedName>
        <fullName evidence="2">UPF0301 protein SAMN06295905_0269</fullName>
    </recommendedName>
</protein>
<comment type="similarity">
    <text evidence="1 2">Belongs to the UPF0301 (AlgH) family.</text>
</comment>
<reference evidence="4" key="1">
    <citation type="submission" date="2017-04" db="EMBL/GenBank/DDBJ databases">
        <authorList>
            <person name="Varghese N."/>
            <person name="Submissions S."/>
        </authorList>
    </citation>
    <scope>NUCLEOTIDE SEQUENCE [LARGE SCALE GENOMIC DNA]</scope>
</reference>
<proteinExistence type="inferred from homology"/>
<dbReference type="EMBL" id="FXWK01000001">
    <property type="protein sequence ID" value="SMQ59696.1"/>
    <property type="molecule type" value="Genomic_DNA"/>
</dbReference>
<dbReference type="AlphaFoldDB" id="A0A1Y6EB00"/>
<keyword evidence="4" id="KW-1185">Reference proteome</keyword>
<dbReference type="PANTHER" id="PTHR30327:SF1">
    <property type="entry name" value="UPF0301 PROTEIN YQGE"/>
    <property type="match status" value="1"/>
</dbReference>